<evidence type="ECO:0000313" key="2">
    <source>
        <dbReference type="EMBL" id="GJS91744.1"/>
    </source>
</evidence>
<gene>
    <name evidence="2" type="ORF">Tco_0774380</name>
</gene>
<proteinExistence type="predicted"/>
<dbReference type="Proteomes" id="UP001151760">
    <property type="component" value="Unassembled WGS sequence"/>
</dbReference>
<evidence type="ECO:0000256" key="1">
    <source>
        <dbReference type="SAM" id="MobiDB-lite"/>
    </source>
</evidence>
<keyword evidence="3" id="KW-1185">Reference proteome</keyword>
<organism evidence="2 3">
    <name type="scientific">Tanacetum coccineum</name>
    <dbReference type="NCBI Taxonomy" id="301880"/>
    <lineage>
        <taxon>Eukaryota</taxon>
        <taxon>Viridiplantae</taxon>
        <taxon>Streptophyta</taxon>
        <taxon>Embryophyta</taxon>
        <taxon>Tracheophyta</taxon>
        <taxon>Spermatophyta</taxon>
        <taxon>Magnoliopsida</taxon>
        <taxon>eudicotyledons</taxon>
        <taxon>Gunneridae</taxon>
        <taxon>Pentapetalae</taxon>
        <taxon>asterids</taxon>
        <taxon>campanulids</taxon>
        <taxon>Asterales</taxon>
        <taxon>Asteraceae</taxon>
        <taxon>Asteroideae</taxon>
        <taxon>Anthemideae</taxon>
        <taxon>Anthemidinae</taxon>
        <taxon>Tanacetum</taxon>
    </lineage>
</organism>
<sequence length="223" mass="25902">MTILQFPFPSSKSFYVDSGNSTIDVVEDIPVDVPNFLPTHHPGARLSYPIVNFSLMLYGSFSHFLLIRLFRLLFSPVGMKTPYLIPAFQKYHSSKPDVSQKEWNFHEIQYLSYMNEIVNAKKHEYWLLVAQWKHTVLIMAQRKMMCRGYPNSISIEVGVLSMKSLAYRVFGVSLISHMDRKVQEEDINNRQKNQAKMTKTEHGMEKDCAKPWPKSTNAKSDQY</sequence>
<name>A0ABQ4ZNC6_9ASTR</name>
<feature type="region of interest" description="Disordered" evidence="1">
    <location>
        <begin position="185"/>
        <end position="223"/>
    </location>
</feature>
<dbReference type="EMBL" id="BQNB010011529">
    <property type="protein sequence ID" value="GJS91744.1"/>
    <property type="molecule type" value="Genomic_DNA"/>
</dbReference>
<protein>
    <submittedName>
        <fullName evidence="2">Uncharacterized protein</fullName>
    </submittedName>
</protein>
<evidence type="ECO:0000313" key="3">
    <source>
        <dbReference type="Proteomes" id="UP001151760"/>
    </source>
</evidence>
<accession>A0ABQ4ZNC6</accession>
<feature type="compositionally biased region" description="Basic and acidic residues" evidence="1">
    <location>
        <begin position="198"/>
        <end position="209"/>
    </location>
</feature>
<reference evidence="2" key="1">
    <citation type="journal article" date="2022" name="Int. J. Mol. Sci.">
        <title>Draft Genome of Tanacetum Coccineum: Genomic Comparison of Closely Related Tanacetum-Family Plants.</title>
        <authorList>
            <person name="Yamashiro T."/>
            <person name="Shiraishi A."/>
            <person name="Nakayama K."/>
            <person name="Satake H."/>
        </authorList>
    </citation>
    <scope>NUCLEOTIDE SEQUENCE</scope>
</reference>
<reference evidence="2" key="2">
    <citation type="submission" date="2022-01" db="EMBL/GenBank/DDBJ databases">
        <authorList>
            <person name="Yamashiro T."/>
            <person name="Shiraishi A."/>
            <person name="Satake H."/>
            <person name="Nakayama K."/>
        </authorList>
    </citation>
    <scope>NUCLEOTIDE SEQUENCE</scope>
</reference>
<comment type="caution">
    <text evidence="2">The sequence shown here is derived from an EMBL/GenBank/DDBJ whole genome shotgun (WGS) entry which is preliminary data.</text>
</comment>
<feature type="compositionally biased region" description="Polar residues" evidence="1">
    <location>
        <begin position="214"/>
        <end position="223"/>
    </location>
</feature>